<protein>
    <submittedName>
        <fullName evidence="5">AraC-type DNA-binding protein</fullName>
    </submittedName>
</protein>
<dbReference type="AlphaFoldDB" id="A0A1G6NKW3"/>
<name>A0A1G6NKW3_NIADE</name>
<dbReference type="STRING" id="1285928.SAMN04487894_103309"/>
<dbReference type="Pfam" id="PF12833">
    <property type="entry name" value="HTH_18"/>
    <property type="match status" value="1"/>
</dbReference>
<dbReference type="Gene3D" id="1.10.10.60">
    <property type="entry name" value="Homeodomain-like"/>
    <property type="match status" value="2"/>
</dbReference>
<dbReference type="InterPro" id="IPR018062">
    <property type="entry name" value="HTH_AraC-typ_CS"/>
</dbReference>
<dbReference type="PROSITE" id="PS01124">
    <property type="entry name" value="HTH_ARAC_FAMILY_2"/>
    <property type="match status" value="1"/>
</dbReference>
<evidence type="ECO:0000259" key="4">
    <source>
        <dbReference type="PROSITE" id="PS01124"/>
    </source>
</evidence>
<dbReference type="EMBL" id="FMZO01000003">
    <property type="protein sequence ID" value="SDC68359.1"/>
    <property type="molecule type" value="Genomic_DNA"/>
</dbReference>
<evidence type="ECO:0000313" key="6">
    <source>
        <dbReference type="Proteomes" id="UP000198757"/>
    </source>
</evidence>
<accession>A0A1G6NKW3</accession>
<keyword evidence="2 5" id="KW-0238">DNA-binding</keyword>
<dbReference type="InterPro" id="IPR003313">
    <property type="entry name" value="AraC-bd"/>
</dbReference>
<dbReference type="PRINTS" id="PR00032">
    <property type="entry name" value="HTHARAC"/>
</dbReference>
<dbReference type="RefSeq" id="WP_090389476.1">
    <property type="nucleotide sequence ID" value="NZ_FMZO01000003.1"/>
</dbReference>
<dbReference type="PANTHER" id="PTHR43280">
    <property type="entry name" value="ARAC-FAMILY TRANSCRIPTIONAL REGULATOR"/>
    <property type="match status" value="1"/>
</dbReference>
<dbReference type="Pfam" id="PF02311">
    <property type="entry name" value="AraC_binding"/>
    <property type="match status" value="1"/>
</dbReference>
<feature type="domain" description="HTH araC/xylS-type" evidence="4">
    <location>
        <begin position="192"/>
        <end position="290"/>
    </location>
</feature>
<dbReference type="GO" id="GO:0003700">
    <property type="term" value="F:DNA-binding transcription factor activity"/>
    <property type="evidence" value="ECO:0007669"/>
    <property type="project" value="InterPro"/>
</dbReference>
<dbReference type="InterPro" id="IPR009057">
    <property type="entry name" value="Homeodomain-like_sf"/>
</dbReference>
<evidence type="ECO:0000256" key="1">
    <source>
        <dbReference type="ARBA" id="ARBA00023015"/>
    </source>
</evidence>
<dbReference type="InterPro" id="IPR018060">
    <property type="entry name" value="HTH_AraC"/>
</dbReference>
<dbReference type="Gene3D" id="2.60.120.280">
    <property type="entry name" value="Regulatory protein AraC"/>
    <property type="match status" value="1"/>
</dbReference>
<organism evidence="5 6">
    <name type="scientific">Niabella drilacis (strain DSM 25811 / CCM 8410 / CCUG 62505 / LMG 26954 / E90)</name>
    <dbReference type="NCBI Taxonomy" id="1285928"/>
    <lineage>
        <taxon>Bacteria</taxon>
        <taxon>Pseudomonadati</taxon>
        <taxon>Bacteroidota</taxon>
        <taxon>Chitinophagia</taxon>
        <taxon>Chitinophagales</taxon>
        <taxon>Chitinophagaceae</taxon>
        <taxon>Niabella</taxon>
    </lineage>
</organism>
<keyword evidence="1" id="KW-0805">Transcription regulation</keyword>
<dbReference type="PROSITE" id="PS00041">
    <property type="entry name" value="HTH_ARAC_FAMILY_1"/>
    <property type="match status" value="1"/>
</dbReference>
<dbReference type="SUPFAM" id="SSF46689">
    <property type="entry name" value="Homeodomain-like"/>
    <property type="match status" value="2"/>
</dbReference>
<dbReference type="InterPro" id="IPR020449">
    <property type="entry name" value="Tscrpt_reg_AraC-type_HTH"/>
</dbReference>
<proteinExistence type="predicted"/>
<dbReference type="Proteomes" id="UP000198757">
    <property type="component" value="Unassembled WGS sequence"/>
</dbReference>
<dbReference type="SUPFAM" id="SSF51215">
    <property type="entry name" value="Regulatory protein AraC"/>
    <property type="match status" value="1"/>
</dbReference>
<dbReference type="OrthoDB" id="9782911at2"/>
<gene>
    <name evidence="5" type="ORF">SAMN04487894_103309</name>
</gene>
<evidence type="ECO:0000256" key="3">
    <source>
        <dbReference type="ARBA" id="ARBA00023163"/>
    </source>
</evidence>
<sequence length="295" mass="34000">MQNFHKYLSRTDAEEKWGFYITTAGCSKTEGNQSYPINQDHPDTHNFTWNKGRILNDYYIVFISKGRGVFETADQQVYPIDAGACFLLFPGAWHRYKPSYKTGWEEYWMGFNGYYPRKLFKAGFFNKKKPVVYTGLNEELLAAFQQLLTKIQNGLPGYHMQITGTALSILSLIYNSTLFGKENSDDELAYISKAKFILLDAIEETVSMPALAKQLAVSYSKFRKDFKQVTGQPPNQYHLEIRLKRAAELLCTTHLTINDIADQTGFATVFYFSRSFKKVYKISPKTYRNQSRASQ</sequence>
<dbReference type="SMART" id="SM00342">
    <property type="entry name" value="HTH_ARAC"/>
    <property type="match status" value="1"/>
</dbReference>
<keyword evidence="6" id="KW-1185">Reference proteome</keyword>
<dbReference type="InterPro" id="IPR037923">
    <property type="entry name" value="HTH-like"/>
</dbReference>
<dbReference type="GO" id="GO:0043565">
    <property type="term" value="F:sequence-specific DNA binding"/>
    <property type="evidence" value="ECO:0007669"/>
    <property type="project" value="InterPro"/>
</dbReference>
<reference evidence="6" key="1">
    <citation type="submission" date="2016-10" db="EMBL/GenBank/DDBJ databases">
        <authorList>
            <person name="Varghese N."/>
            <person name="Submissions S."/>
        </authorList>
    </citation>
    <scope>NUCLEOTIDE SEQUENCE [LARGE SCALE GENOMIC DNA]</scope>
    <source>
        <strain evidence="6">DSM 25811 / CCM 8410 / LMG 26954 / E90</strain>
    </source>
</reference>
<evidence type="ECO:0000256" key="2">
    <source>
        <dbReference type="ARBA" id="ARBA00023125"/>
    </source>
</evidence>
<dbReference type="PANTHER" id="PTHR43280:SF30">
    <property type="entry name" value="MMSAB OPERON REGULATORY PROTEIN"/>
    <property type="match status" value="1"/>
</dbReference>
<evidence type="ECO:0000313" key="5">
    <source>
        <dbReference type="EMBL" id="SDC68359.1"/>
    </source>
</evidence>
<keyword evidence="3" id="KW-0804">Transcription</keyword>